<evidence type="ECO:0000313" key="4">
    <source>
        <dbReference type="EMBL" id="GCB68179.1"/>
    </source>
</evidence>
<dbReference type="GO" id="GO:0005085">
    <property type="term" value="F:guanyl-nucleotide exchange factor activity"/>
    <property type="evidence" value="ECO:0007669"/>
    <property type="project" value="InterPro"/>
</dbReference>
<organism evidence="4 5">
    <name type="scientific">Scyliorhinus torazame</name>
    <name type="common">Cloudy catshark</name>
    <name type="synonym">Catulus torazame</name>
    <dbReference type="NCBI Taxonomy" id="75743"/>
    <lineage>
        <taxon>Eukaryota</taxon>
        <taxon>Metazoa</taxon>
        <taxon>Chordata</taxon>
        <taxon>Craniata</taxon>
        <taxon>Vertebrata</taxon>
        <taxon>Chondrichthyes</taxon>
        <taxon>Elasmobranchii</taxon>
        <taxon>Galeomorphii</taxon>
        <taxon>Galeoidea</taxon>
        <taxon>Carcharhiniformes</taxon>
        <taxon>Scyliorhinidae</taxon>
        <taxon>Scyliorhinus</taxon>
    </lineage>
</organism>
<dbReference type="GO" id="GO:0007264">
    <property type="term" value="P:small GTPase-mediated signal transduction"/>
    <property type="evidence" value="ECO:0007669"/>
    <property type="project" value="InterPro"/>
</dbReference>
<evidence type="ECO:0000256" key="1">
    <source>
        <dbReference type="ARBA" id="ARBA00022443"/>
    </source>
</evidence>
<feature type="non-terminal residue" evidence="4">
    <location>
        <position position="54"/>
    </location>
</feature>
<feature type="domain" description="SH3" evidence="3">
    <location>
        <begin position="6"/>
        <end position="54"/>
    </location>
</feature>
<dbReference type="PROSITE" id="PS50002">
    <property type="entry name" value="SH3"/>
    <property type="match status" value="1"/>
</dbReference>
<accession>A0A401P4W8</accession>
<dbReference type="GO" id="GO:0005886">
    <property type="term" value="C:plasma membrane"/>
    <property type="evidence" value="ECO:0007669"/>
    <property type="project" value="TreeGrafter"/>
</dbReference>
<dbReference type="GO" id="GO:0005737">
    <property type="term" value="C:cytoplasm"/>
    <property type="evidence" value="ECO:0007669"/>
    <property type="project" value="TreeGrafter"/>
</dbReference>
<gene>
    <name evidence="4" type="ORF">scyTo_0010359</name>
</gene>
<proteinExistence type="predicted"/>
<comment type="caution">
    <text evidence="4">The sequence shown here is derived from an EMBL/GenBank/DDBJ whole genome shotgun (WGS) entry which is preliminary data.</text>
</comment>
<dbReference type="OrthoDB" id="18896at2759"/>
<dbReference type="InterPro" id="IPR036028">
    <property type="entry name" value="SH3-like_dom_sf"/>
</dbReference>
<evidence type="ECO:0000256" key="2">
    <source>
        <dbReference type="PROSITE-ProRule" id="PRU00192"/>
    </source>
</evidence>
<keyword evidence="1 2" id="KW-0728">SH3 domain</keyword>
<dbReference type="InterPro" id="IPR026791">
    <property type="entry name" value="DOCK"/>
</dbReference>
<dbReference type="AlphaFoldDB" id="A0A401P4W8"/>
<dbReference type="GO" id="GO:0031267">
    <property type="term" value="F:small GTPase binding"/>
    <property type="evidence" value="ECO:0007669"/>
    <property type="project" value="TreeGrafter"/>
</dbReference>
<name>A0A401P4W8_SCYTO</name>
<evidence type="ECO:0000313" key="5">
    <source>
        <dbReference type="Proteomes" id="UP000288216"/>
    </source>
</evidence>
<sequence length="54" mass="6090">MWTPTEEEKFGVAICSFRGSVPQGLVLEIGETVQILEKCEGWYRGFATKKPTIK</sequence>
<evidence type="ECO:0000259" key="3">
    <source>
        <dbReference type="PROSITE" id="PS50002"/>
    </source>
</evidence>
<protein>
    <recommendedName>
        <fullName evidence="3">SH3 domain-containing protein</fullName>
    </recommendedName>
</protein>
<dbReference type="PANTHER" id="PTHR45653:SF4">
    <property type="entry name" value="DEDICATOR OF CYTOKINESIS PROTEIN 3"/>
    <property type="match status" value="1"/>
</dbReference>
<dbReference type="InterPro" id="IPR001452">
    <property type="entry name" value="SH3_domain"/>
</dbReference>
<dbReference type="EMBL" id="BFAA01004450">
    <property type="protein sequence ID" value="GCB68179.1"/>
    <property type="molecule type" value="Genomic_DNA"/>
</dbReference>
<dbReference type="OMA" id="EECCGWY"/>
<dbReference type="Gene3D" id="2.30.30.40">
    <property type="entry name" value="SH3 Domains"/>
    <property type="match status" value="1"/>
</dbReference>
<keyword evidence="5" id="KW-1185">Reference proteome</keyword>
<dbReference type="PANTHER" id="PTHR45653">
    <property type="entry name" value="DEDICATOR OF CYTOKINESIS"/>
    <property type="match status" value="1"/>
</dbReference>
<dbReference type="Proteomes" id="UP000288216">
    <property type="component" value="Unassembled WGS sequence"/>
</dbReference>
<dbReference type="SUPFAM" id="SSF50044">
    <property type="entry name" value="SH3-domain"/>
    <property type="match status" value="1"/>
</dbReference>
<dbReference type="STRING" id="75743.A0A401P4W8"/>
<dbReference type="Pfam" id="PF07653">
    <property type="entry name" value="SH3_2"/>
    <property type="match status" value="1"/>
</dbReference>
<reference evidence="4 5" key="1">
    <citation type="journal article" date="2018" name="Nat. Ecol. Evol.">
        <title>Shark genomes provide insights into elasmobranch evolution and the origin of vertebrates.</title>
        <authorList>
            <person name="Hara Y"/>
            <person name="Yamaguchi K"/>
            <person name="Onimaru K"/>
            <person name="Kadota M"/>
            <person name="Koyanagi M"/>
            <person name="Keeley SD"/>
            <person name="Tatsumi K"/>
            <person name="Tanaka K"/>
            <person name="Motone F"/>
            <person name="Kageyama Y"/>
            <person name="Nozu R"/>
            <person name="Adachi N"/>
            <person name="Nishimura O"/>
            <person name="Nakagawa R"/>
            <person name="Tanegashima C"/>
            <person name="Kiyatake I"/>
            <person name="Matsumoto R"/>
            <person name="Murakumo K"/>
            <person name="Nishida K"/>
            <person name="Terakita A"/>
            <person name="Kuratani S"/>
            <person name="Sato K"/>
            <person name="Hyodo S Kuraku.S."/>
        </authorList>
    </citation>
    <scope>NUCLEOTIDE SEQUENCE [LARGE SCALE GENOMIC DNA]</scope>
</reference>